<evidence type="ECO:0000313" key="2">
    <source>
        <dbReference type="Proteomes" id="UP000199400"/>
    </source>
</evidence>
<organism evidence="1 2">
    <name type="scientific">Nannocystis exedens</name>
    <dbReference type="NCBI Taxonomy" id="54"/>
    <lineage>
        <taxon>Bacteria</taxon>
        <taxon>Pseudomonadati</taxon>
        <taxon>Myxococcota</taxon>
        <taxon>Polyangia</taxon>
        <taxon>Nannocystales</taxon>
        <taxon>Nannocystaceae</taxon>
        <taxon>Nannocystis</taxon>
    </lineage>
</organism>
<keyword evidence="2" id="KW-1185">Reference proteome</keyword>
<evidence type="ECO:0000313" key="1">
    <source>
        <dbReference type="EMBL" id="SFE72881.1"/>
    </source>
</evidence>
<dbReference type="Proteomes" id="UP000199400">
    <property type="component" value="Unassembled WGS sequence"/>
</dbReference>
<proteinExistence type="predicted"/>
<gene>
    <name evidence="1" type="ORF">SAMN02745121_05314</name>
</gene>
<dbReference type="AlphaFoldDB" id="A0A1I2CX52"/>
<reference evidence="2" key="1">
    <citation type="submission" date="2016-10" db="EMBL/GenBank/DDBJ databases">
        <authorList>
            <person name="Varghese N."/>
            <person name="Submissions S."/>
        </authorList>
    </citation>
    <scope>NUCLEOTIDE SEQUENCE [LARGE SCALE GENOMIC DNA]</scope>
    <source>
        <strain evidence="2">ATCC 25963</strain>
    </source>
</reference>
<accession>A0A1I2CX52</accession>
<protein>
    <submittedName>
        <fullName evidence="1">Uncharacterized protein</fullName>
    </submittedName>
</protein>
<sequence>MDMFWKACSGEHGPKCIFGNEDRGEDQGAGWLASQSRTLARAAAVPGASG</sequence>
<name>A0A1I2CX52_9BACT</name>
<dbReference type="EMBL" id="FOMX01000018">
    <property type="protein sequence ID" value="SFE72881.1"/>
    <property type="molecule type" value="Genomic_DNA"/>
</dbReference>